<evidence type="ECO:0000256" key="1">
    <source>
        <dbReference type="ARBA" id="ARBA00004141"/>
    </source>
</evidence>
<evidence type="ECO:0000256" key="4">
    <source>
        <dbReference type="ARBA" id="ARBA00022989"/>
    </source>
</evidence>
<protein>
    <submittedName>
        <fullName evidence="9">Cytochrome c oxidase subunit 3 family protein</fullName>
    </submittedName>
</protein>
<evidence type="ECO:0000256" key="2">
    <source>
        <dbReference type="ARBA" id="ARBA00010581"/>
    </source>
</evidence>
<dbReference type="RefSeq" id="WP_149598597.1">
    <property type="nucleotide sequence ID" value="NZ_VTUU01000001.1"/>
</dbReference>
<feature type="transmembrane region" description="Helical" evidence="7">
    <location>
        <begin position="78"/>
        <end position="100"/>
    </location>
</feature>
<keyword evidence="3 6" id="KW-0812">Transmembrane</keyword>
<keyword evidence="4 7" id="KW-1133">Transmembrane helix</keyword>
<comment type="caution">
    <text evidence="9">The sequence shown here is derived from an EMBL/GenBank/DDBJ whole genome shotgun (WGS) entry which is preliminary data.</text>
</comment>
<keyword evidence="5 7" id="KW-0472">Membrane</keyword>
<dbReference type="AlphaFoldDB" id="A0A5B0VQ27"/>
<dbReference type="GO" id="GO:0004129">
    <property type="term" value="F:cytochrome-c oxidase activity"/>
    <property type="evidence" value="ECO:0007669"/>
    <property type="project" value="InterPro"/>
</dbReference>
<dbReference type="InterPro" id="IPR024791">
    <property type="entry name" value="Cyt_c/ubiquinol_Oxase_su3"/>
</dbReference>
<dbReference type="PANTHER" id="PTHR11403">
    <property type="entry name" value="CYTOCHROME C OXIDASE SUBUNIT III"/>
    <property type="match status" value="1"/>
</dbReference>
<evidence type="ECO:0000256" key="5">
    <source>
        <dbReference type="ARBA" id="ARBA00023136"/>
    </source>
</evidence>
<feature type="domain" description="Heme-copper oxidase subunit III family profile" evidence="8">
    <location>
        <begin position="35"/>
        <end position="210"/>
    </location>
</feature>
<dbReference type="Proteomes" id="UP000323161">
    <property type="component" value="Unassembled WGS sequence"/>
</dbReference>
<feature type="transmembrane region" description="Helical" evidence="7">
    <location>
        <begin position="35"/>
        <end position="57"/>
    </location>
</feature>
<name>A0A5B0VQ27_9GAMM</name>
<evidence type="ECO:0000313" key="9">
    <source>
        <dbReference type="EMBL" id="KAA1175959.1"/>
    </source>
</evidence>
<evidence type="ECO:0000256" key="6">
    <source>
        <dbReference type="RuleBase" id="RU003376"/>
    </source>
</evidence>
<feature type="transmembrane region" description="Helical" evidence="7">
    <location>
        <begin position="144"/>
        <end position="170"/>
    </location>
</feature>
<dbReference type="CDD" id="cd02862">
    <property type="entry name" value="NorE_like"/>
    <property type="match status" value="1"/>
</dbReference>
<comment type="similarity">
    <text evidence="2 6">Belongs to the cytochrome c oxidase subunit 3 family.</text>
</comment>
<proteinExistence type="inferred from homology"/>
<reference evidence="9 10" key="1">
    <citation type="submission" date="2019-08" db="EMBL/GenBank/DDBJ databases">
        <title>Marinobacter ZYF650 sp. nov., a marine bacterium isolated from seawater of the Mariana trench.</title>
        <authorList>
            <person name="Ahmad W."/>
        </authorList>
    </citation>
    <scope>NUCLEOTIDE SEQUENCE [LARGE SCALE GENOMIC DNA]</scope>
    <source>
        <strain evidence="9 10">ZYF650</strain>
    </source>
</reference>
<dbReference type="SUPFAM" id="SSF81452">
    <property type="entry name" value="Cytochrome c oxidase subunit III-like"/>
    <property type="match status" value="1"/>
</dbReference>
<comment type="subcellular location">
    <subcellularLocation>
        <location evidence="6">Cell membrane</location>
        <topology evidence="6">Multi-pass membrane protein</topology>
    </subcellularLocation>
    <subcellularLocation>
        <location evidence="1">Membrane</location>
        <topology evidence="1">Multi-pass membrane protein</topology>
    </subcellularLocation>
</comment>
<dbReference type="GO" id="GO:0019646">
    <property type="term" value="P:aerobic electron transport chain"/>
    <property type="evidence" value="ECO:0007669"/>
    <property type="project" value="InterPro"/>
</dbReference>
<evidence type="ECO:0000313" key="10">
    <source>
        <dbReference type="Proteomes" id="UP000323161"/>
    </source>
</evidence>
<evidence type="ECO:0000256" key="7">
    <source>
        <dbReference type="SAM" id="Phobius"/>
    </source>
</evidence>
<dbReference type="InterPro" id="IPR035973">
    <property type="entry name" value="Cyt_c_oxidase_su3-like_sf"/>
</dbReference>
<keyword evidence="10" id="KW-1185">Reference proteome</keyword>
<dbReference type="InterPro" id="IPR000298">
    <property type="entry name" value="Cyt_c_oxidase-like_su3"/>
</dbReference>
<organism evidence="9 10">
    <name type="scientific">Marinobacter salinexigens</name>
    <dbReference type="NCBI Taxonomy" id="2919747"/>
    <lineage>
        <taxon>Bacteria</taxon>
        <taxon>Pseudomonadati</taxon>
        <taxon>Pseudomonadota</taxon>
        <taxon>Gammaproteobacteria</taxon>
        <taxon>Pseudomonadales</taxon>
        <taxon>Marinobacteraceae</taxon>
        <taxon>Marinobacter</taxon>
    </lineage>
</organism>
<dbReference type="PANTHER" id="PTHR11403:SF6">
    <property type="entry name" value="NITRIC OXIDE REDUCTASE SUBUNIT E"/>
    <property type="match status" value="1"/>
</dbReference>
<dbReference type="InterPro" id="IPR013833">
    <property type="entry name" value="Cyt_c_oxidase_su3_a-hlx"/>
</dbReference>
<evidence type="ECO:0000256" key="3">
    <source>
        <dbReference type="ARBA" id="ARBA00022692"/>
    </source>
</evidence>
<feature type="transmembrane region" description="Helical" evidence="7">
    <location>
        <begin position="185"/>
        <end position="209"/>
    </location>
</feature>
<evidence type="ECO:0000259" key="8">
    <source>
        <dbReference type="PROSITE" id="PS50253"/>
    </source>
</evidence>
<dbReference type="Gene3D" id="1.20.120.80">
    <property type="entry name" value="Cytochrome c oxidase, subunit III, four-helix bundle"/>
    <property type="match status" value="1"/>
</dbReference>
<dbReference type="EMBL" id="VTUU01000001">
    <property type="protein sequence ID" value="KAA1175959.1"/>
    <property type="molecule type" value="Genomic_DNA"/>
</dbReference>
<dbReference type="Pfam" id="PF00510">
    <property type="entry name" value="COX3"/>
    <property type="match status" value="1"/>
</dbReference>
<dbReference type="PROSITE" id="PS50253">
    <property type="entry name" value="COX3"/>
    <property type="match status" value="1"/>
</dbReference>
<gene>
    <name evidence="9" type="ORF">FWJ25_02175</name>
</gene>
<feature type="transmembrane region" description="Helical" evidence="7">
    <location>
        <begin position="106"/>
        <end position="123"/>
    </location>
</feature>
<sequence>MSLNADASLGYVEALPELSEPRPVFDSKRVPGNPAIWVGIYSELTEFALFFVVYFIARAHYPEEFSSGPAKLHTLAGTANTLVLITSSYFVARGIVALRADQPVKAVRWLSATVACGVIYLLIKCGEYLWNQQHGIHTNSSNFFAVYYYTTFNHMLHIFWGGGGIVWAIFRIRSGGFTSANHDGLIAAACYWHMIDLAWILIFPLMYVLR</sequence>
<dbReference type="GO" id="GO:0005886">
    <property type="term" value="C:plasma membrane"/>
    <property type="evidence" value="ECO:0007669"/>
    <property type="project" value="UniProtKB-SubCell"/>
</dbReference>
<accession>A0A5B0VQ27</accession>